<evidence type="ECO:0000313" key="6">
    <source>
        <dbReference type="Proteomes" id="UP000034235"/>
    </source>
</evidence>
<evidence type="ECO:0000259" key="4">
    <source>
        <dbReference type="SMART" id="SM00483"/>
    </source>
</evidence>
<proteinExistence type="predicted"/>
<dbReference type="EMBL" id="LBUP01000001">
    <property type="protein sequence ID" value="KKQ67103.1"/>
    <property type="molecule type" value="Genomic_DNA"/>
</dbReference>
<dbReference type="PANTHER" id="PTHR36928:SF1">
    <property type="entry name" value="PHOSPHATASE YCDX-RELATED"/>
    <property type="match status" value="1"/>
</dbReference>
<dbReference type="PANTHER" id="PTHR36928">
    <property type="entry name" value="PHOSPHATASE YCDX-RELATED"/>
    <property type="match status" value="1"/>
</dbReference>
<feature type="domain" description="DNA-directed DNA polymerase X" evidence="4">
    <location>
        <begin position="6"/>
        <end position="319"/>
    </location>
</feature>
<dbReference type="Pfam" id="PF14716">
    <property type="entry name" value="HHH_8"/>
    <property type="match status" value="1"/>
</dbReference>
<evidence type="ECO:0000256" key="1">
    <source>
        <dbReference type="ARBA" id="ARBA00022679"/>
    </source>
</evidence>
<dbReference type="GO" id="GO:0005829">
    <property type="term" value="C:cytosol"/>
    <property type="evidence" value="ECO:0007669"/>
    <property type="project" value="TreeGrafter"/>
</dbReference>
<dbReference type="CDD" id="cd07436">
    <property type="entry name" value="PHP_PolX"/>
    <property type="match status" value="1"/>
</dbReference>
<dbReference type="Gene3D" id="3.30.460.10">
    <property type="entry name" value="Beta Polymerase, domain 2"/>
    <property type="match status" value="1"/>
</dbReference>
<keyword evidence="1" id="KW-0808">Transferase</keyword>
<feature type="domain" description="Polymerase/histidinol phosphatase N-terminal" evidence="3">
    <location>
        <begin position="343"/>
        <end position="429"/>
    </location>
</feature>
<dbReference type="SMART" id="SM00481">
    <property type="entry name" value="POLIIIAc"/>
    <property type="match status" value="1"/>
</dbReference>
<dbReference type="InterPro" id="IPR004013">
    <property type="entry name" value="PHP_dom"/>
</dbReference>
<dbReference type="SUPFAM" id="SSF89550">
    <property type="entry name" value="PHP domain-like"/>
    <property type="match status" value="1"/>
</dbReference>
<dbReference type="Gene3D" id="3.20.20.140">
    <property type="entry name" value="Metal-dependent hydrolases"/>
    <property type="match status" value="1"/>
</dbReference>
<dbReference type="InterPro" id="IPR003141">
    <property type="entry name" value="Pol/His_phosphatase_N"/>
</dbReference>
<evidence type="ECO:0000259" key="3">
    <source>
        <dbReference type="SMART" id="SM00481"/>
    </source>
</evidence>
<reference evidence="5 6" key="1">
    <citation type="journal article" date="2015" name="Nature">
        <title>rRNA introns, odd ribosomes, and small enigmatic genomes across a large radiation of phyla.</title>
        <authorList>
            <person name="Brown C.T."/>
            <person name="Hug L.A."/>
            <person name="Thomas B.C."/>
            <person name="Sharon I."/>
            <person name="Castelle C.J."/>
            <person name="Singh A."/>
            <person name="Wilkins M.J."/>
            <person name="Williams K.H."/>
            <person name="Banfield J.F."/>
        </authorList>
    </citation>
    <scope>NUCLEOTIDE SEQUENCE [LARGE SCALE GENOMIC DNA]</scope>
</reference>
<dbReference type="Pfam" id="PF14791">
    <property type="entry name" value="DNA_pol_B_thumb"/>
    <property type="match status" value="1"/>
</dbReference>
<dbReference type="InterPro" id="IPR029398">
    <property type="entry name" value="PolB_thumb"/>
</dbReference>
<dbReference type="GO" id="GO:0003677">
    <property type="term" value="F:DNA binding"/>
    <property type="evidence" value="ECO:0007669"/>
    <property type="project" value="InterPro"/>
</dbReference>
<dbReference type="InterPro" id="IPR047967">
    <property type="entry name" value="PolX_PHP"/>
</dbReference>
<dbReference type="Pfam" id="PF02811">
    <property type="entry name" value="PHP"/>
    <property type="match status" value="1"/>
</dbReference>
<dbReference type="AlphaFoldDB" id="A0A0G0JHH1"/>
<dbReference type="CDD" id="cd00141">
    <property type="entry name" value="NT_POLXc"/>
    <property type="match status" value="1"/>
</dbReference>
<gene>
    <name evidence="5" type="ORF">US86_C0001G0030</name>
</gene>
<keyword evidence="2" id="KW-0548">Nucleotidyltransferase</keyword>
<dbReference type="GO" id="GO:0008270">
    <property type="term" value="F:zinc ion binding"/>
    <property type="evidence" value="ECO:0007669"/>
    <property type="project" value="TreeGrafter"/>
</dbReference>
<dbReference type="SMART" id="SM00483">
    <property type="entry name" value="POLXc"/>
    <property type="match status" value="1"/>
</dbReference>
<evidence type="ECO:0000256" key="2">
    <source>
        <dbReference type="ARBA" id="ARBA00022695"/>
    </source>
</evidence>
<sequence>MAKKYGFNNQEIAKLLRDVAAALTLKNVSIFQIRAYETAADAIEHSTAEVKDLWEEEKLDQVPGIGKNIQSHLDELFKAGRVKHFEVITKGLPPVFFDLLEIPEIGPKTAKKIVDTGIKSIDDLRNKIENGVLLERGFTEKTLANIFQGLSVALSEKGRILLPIAFAHAERILDNLKSSKDVLAVEALGSLRRRVATIGDLDFAVSSKHPEKVVGHFINMPDVIRVMNKGREKATVLLKSGFQADLLVGAPESFGAILQHFTGSKQHNIHLRGLAEERGYSISEHGVKDLKHNKLIEIPNEDRLYKLLNMQTPPPELREDTNEIDAALKYELPKLVEYGSIKGDLHTHSDFPLEPSHGPGVNSIQEIVKKAIELNYEYIGISDHSPSVSNHSEKEIINLIEKRTNFIEDIKYSGKSVRVINGLEIDILPNGKLSVPDEALKTLDYVIAGIHSSHRMEKDKMTQRILNALKNPYVDILAHPTGRLLNQRDSYDADWEPIFKFCAQNKKLLEINSFPDRLDLRDDLVRMAIGFGVKLIIDSDAHEVSQMENIKFGIAVARRGWATEEDIVNTWDWKKFSDWFNIKS</sequence>
<dbReference type="Proteomes" id="UP000034235">
    <property type="component" value="Unassembled WGS sequence"/>
</dbReference>
<name>A0A0G0JHH1_9BACT</name>
<dbReference type="SUPFAM" id="SSF81301">
    <property type="entry name" value="Nucleotidyltransferase"/>
    <property type="match status" value="1"/>
</dbReference>
<dbReference type="InterPro" id="IPR002054">
    <property type="entry name" value="DNA-dir_DNA_pol_X"/>
</dbReference>
<dbReference type="InterPro" id="IPR027421">
    <property type="entry name" value="DNA_pol_lamdba_lyase_dom_sf"/>
</dbReference>
<dbReference type="GO" id="GO:0003887">
    <property type="term" value="F:DNA-directed DNA polymerase activity"/>
    <property type="evidence" value="ECO:0007669"/>
    <property type="project" value="InterPro"/>
</dbReference>
<dbReference type="InterPro" id="IPR010996">
    <property type="entry name" value="HHH_MUS81"/>
</dbReference>
<dbReference type="Pfam" id="PF14520">
    <property type="entry name" value="HHH_5"/>
    <property type="match status" value="1"/>
</dbReference>
<organism evidence="5 6">
    <name type="scientific">Candidatus Daviesbacteria bacterium GW2011_GWA2_38_24</name>
    <dbReference type="NCBI Taxonomy" id="1618422"/>
    <lineage>
        <taxon>Bacteria</taxon>
        <taxon>Candidatus Daviesiibacteriota</taxon>
    </lineage>
</organism>
<dbReference type="PIRSF" id="PIRSF005047">
    <property type="entry name" value="UCP005047_YshC"/>
    <property type="match status" value="1"/>
</dbReference>
<dbReference type="SUPFAM" id="SSF47802">
    <property type="entry name" value="DNA polymerase beta, N-terminal domain-like"/>
    <property type="match status" value="1"/>
</dbReference>
<accession>A0A0G0JHH1</accession>
<dbReference type="Gene3D" id="1.10.150.110">
    <property type="entry name" value="DNA polymerase beta, N-terminal domain-like"/>
    <property type="match status" value="1"/>
</dbReference>
<dbReference type="InterPro" id="IPR022311">
    <property type="entry name" value="PolX-like"/>
</dbReference>
<evidence type="ECO:0000313" key="5">
    <source>
        <dbReference type="EMBL" id="KKQ67103.1"/>
    </source>
</evidence>
<dbReference type="SUPFAM" id="SSF158702">
    <property type="entry name" value="Sec63 N-terminal domain-like"/>
    <property type="match status" value="1"/>
</dbReference>
<dbReference type="Gene3D" id="1.10.150.20">
    <property type="entry name" value="5' to 3' exonuclease, C-terminal subdomain"/>
    <property type="match status" value="1"/>
</dbReference>
<dbReference type="InterPro" id="IPR043519">
    <property type="entry name" value="NT_sf"/>
</dbReference>
<dbReference type="InterPro" id="IPR037160">
    <property type="entry name" value="DNA_Pol_thumb_sf"/>
</dbReference>
<dbReference type="InterPro" id="IPR016195">
    <property type="entry name" value="Pol/histidinol_Pase-like"/>
</dbReference>
<dbReference type="Gene3D" id="3.30.210.10">
    <property type="entry name" value="DNA polymerase, thumb domain"/>
    <property type="match status" value="1"/>
</dbReference>
<dbReference type="GO" id="GO:0042578">
    <property type="term" value="F:phosphoric ester hydrolase activity"/>
    <property type="evidence" value="ECO:0007669"/>
    <property type="project" value="TreeGrafter"/>
</dbReference>
<protein>
    <submittedName>
        <fullName evidence="5">PHP domain protein</fullName>
    </submittedName>
</protein>
<comment type="caution">
    <text evidence="5">The sequence shown here is derived from an EMBL/GenBank/DDBJ whole genome shotgun (WGS) entry which is preliminary data.</text>
</comment>
<dbReference type="InterPro" id="IPR050243">
    <property type="entry name" value="PHP_phosphatase"/>
</dbReference>